<dbReference type="EMBL" id="KZ989151">
    <property type="protein sequence ID" value="RKP27789.1"/>
    <property type="molecule type" value="Genomic_DNA"/>
</dbReference>
<reference evidence="7" key="1">
    <citation type="journal article" date="2018" name="Nat. Microbiol.">
        <title>Leveraging single-cell genomics to expand the fungal tree of life.</title>
        <authorList>
            <person name="Ahrendt S.R."/>
            <person name="Quandt C.A."/>
            <person name="Ciobanu D."/>
            <person name="Clum A."/>
            <person name="Salamov A."/>
            <person name="Andreopoulos B."/>
            <person name="Cheng J.F."/>
            <person name="Woyke T."/>
            <person name="Pelin A."/>
            <person name="Henrissat B."/>
            <person name="Reynolds N.K."/>
            <person name="Benny G.L."/>
            <person name="Smith M.E."/>
            <person name="James T.Y."/>
            <person name="Grigoriev I.V."/>
        </authorList>
    </citation>
    <scope>NUCLEOTIDE SEQUENCE [LARGE SCALE GENOMIC DNA]</scope>
    <source>
        <strain evidence="7">Benny S71-1</strain>
    </source>
</reference>
<accession>A0A4V1J296</accession>
<evidence type="ECO:0000256" key="3">
    <source>
        <dbReference type="ARBA" id="ARBA00022933"/>
    </source>
</evidence>
<evidence type="ECO:0000256" key="2">
    <source>
        <dbReference type="ARBA" id="ARBA00022559"/>
    </source>
</evidence>
<dbReference type="PANTHER" id="PTHR11592:SF134">
    <property type="entry name" value="PHOSPHOLIPID HYDROPEROXIDE GLUTATHIONE PEROXIDASE"/>
    <property type="match status" value="1"/>
</dbReference>
<dbReference type="PIRSF" id="PIRSF000303">
    <property type="entry name" value="Glutathion_perox"/>
    <property type="match status" value="1"/>
</dbReference>
<gene>
    <name evidence="6" type="ORF">SYNPS1DRAFT_26571</name>
</gene>
<dbReference type="SUPFAM" id="SSF52833">
    <property type="entry name" value="Thioredoxin-like"/>
    <property type="match status" value="1"/>
</dbReference>
<dbReference type="GO" id="GO:0004601">
    <property type="term" value="F:peroxidase activity"/>
    <property type="evidence" value="ECO:0007669"/>
    <property type="project" value="UniProtKB-KW"/>
</dbReference>
<keyword evidence="2 5" id="KW-0575">Peroxidase</keyword>
<dbReference type="GO" id="GO:0006979">
    <property type="term" value="P:response to oxidative stress"/>
    <property type="evidence" value="ECO:0007669"/>
    <property type="project" value="InterPro"/>
</dbReference>
<comment type="similarity">
    <text evidence="1 5">Belongs to the glutathione peroxidase family.</text>
</comment>
<dbReference type="Pfam" id="PF00255">
    <property type="entry name" value="GSHPx"/>
    <property type="match status" value="1"/>
</dbReference>
<keyword evidence="4 5" id="KW-0560">Oxidoreductase</keyword>
<dbReference type="PANTHER" id="PTHR11592">
    <property type="entry name" value="GLUTATHIONE PEROXIDASE"/>
    <property type="match status" value="1"/>
</dbReference>
<dbReference type="Proteomes" id="UP000278143">
    <property type="component" value="Unassembled WGS sequence"/>
</dbReference>
<evidence type="ECO:0000313" key="6">
    <source>
        <dbReference type="EMBL" id="RKP27789.1"/>
    </source>
</evidence>
<sequence>MADTSEQSFYDFTATDIDGNELVQLDQRYRERGLRILGFPCNQFGGQEPGTNEEIKAFAAGYGVEFDMFDKINVNGSDAHPLYAYLKKKQKGFLLNAIKWNFSKFLIDRRGVPVKRYAPNEEPLSIIPEIERLLNESV</sequence>
<evidence type="ECO:0000256" key="4">
    <source>
        <dbReference type="ARBA" id="ARBA00023002"/>
    </source>
</evidence>
<dbReference type="InterPro" id="IPR029760">
    <property type="entry name" value="GPX_CS"/>
</dbReference>
<dbReference type="InterPro" id="IPR036249">
    <property type="entry name" value="Thioredoxin-like_sf"/>
</dbReference>
<dbReference type="AlphaFoldDB" id="A0A4V1J296"/>
<evidence type="ECO:0000313" key="7">
    <source>
        <dbReference type="Proteomes" id="UP000278143"/>
    </source>
</evidence>
<organism evidence="6 7">
    <name type="scientific">Syncephalis pseudoplumigaleata</name>
    <dbReference type="NCBI Taxonomy" id="1712513"/>
    <lineage>
        <taxon>Eukaryota</taxon>
        <taxon>Fungi</taxon>
        <taxon>Fungi incertae sedis</taxon>
        <taxon>Zoopagomycota</taxon>
        <taxon>Zoopagomycotina</taxon>
        <taxon>Zoopagomycetes</taxon>
        <taxon>Zoopagales</taxon>
        <taxon>Piptocephalidaceae</taxon>
        <taxon>Syncephalis</taxon>
    </lineage>
</organism>
<dbReference type="InterPro" id="IPR000889">
    <property type="entry name" value="Glutathione_peroxidase"/>
</dbReference>
<dbReference type="PROSITE" id="PS51355">
    <property type="entry name" value="GLUTATHIONE_PEROXID_3"/>
    <property type="match status" value="1"/>
</dbReference>
<name>A0A4V1J296_9FUNG</name>
<evidence type="ECO:0000256" key="1">
    <source>
        <dbReference type="ARBA" id="ARBA00006926"/>
    </source>
</evidence>
<evidence type="ECO:0000256" key="5">
    <source>
        <dbReference type="RuleBase" id="RU000499"/>
    </source>
</evidence>
<dbReference type="PRINTS" id="PR01011">
    <property type="entry name" value="GLUTPROXDASE"/>
</dbReference>
<dbReference type="Gene3D" id="3.40.30.10">
    <property type="entry name" value="Glutaredoxin"/>
    <property type="match status" value="1"/>
</dbReference>
<dbReference type="CDD" id="cd00340">
    <property type="entry name" value="GSH_Peroxidase"/>
    <property type="match status" value="1"/>
</dbReference>
<keyword evidence="3" id="KW-0712">Selenocysteine</keyword>
<keyword evidence="7" id="KW-1185">Reference proteome</keyword>
<dbReference type="PROSITE" id="PS00763">
    <property type="entry name" value="GLUTATHIONE_PEROXID_2"/>
    <property type="match status" value="1"/>
</dbReference>
<protein>
    <recommendedName>
        <fullName evidence="5">Glutathione peroxidase</fullName>
    </recommendedName>
</protein>
<dbReference type="OrthoDB" id="446890at2759"/>
<proteinExistence type="inferred from homology"/>